<comment type="caution">
    <text evidence="1">The sequence shown here is derived from an EMBL/GenBank/DDBJ whole genome shotgun (WGS) entry which is preliminary data.</text>
</comment>
<sequence>MKKIPVIDVTDLYHPAQDPGDNFDILMPYGLPEIDLRAVVLDATDRYRHAFADHEDPRFRDANGPREPGFIPMLQLNCLFGKDVPFAAGPFRTMRSTDDTLADVPQFQQQGIRLLLDTLRQSEERIHLLSFGSARTIAAAFNREPDLFYAKVERIHLAAGSSSPDFLEWNVNLDSHAFVRLLRSDLPIALYPCATAEGAFDYGPHNSYWLLKDLQFIKQMEPRLRRYLEFAFARMVRMDFLSALEANLPDREVESVYGQPHHVWETAVWLQVSGRRCVRRQSGAYRIVPANEVMPTDETLPDALRACKVQVSDRGTFRFELTEEPSNFLIYDRGDALLNERALNEALPALYQSFRPGL</sequence>
<dbReference type="RefSeq" id="WP_185144008.1">
    <property type="nucleotide sequence ID" value="NZ_JACJVP010000028.1"/>
</dbReference>
<dbReference type="Gene3D" id="3.90.245.10">
    <property type="entry name" value="Ribonucleoside hydrolase-like"/>
    <property type="match status" value="1"/>
</dbReference>
<dbReference type="EMBL" id="JACJVP010000028">
    <property type="protein sequence ID" value="MBB6672526.1"/>
    <property type="molecule type" value="Genomic_DNA"/>
</dbReference>
<evidence type="ECO:0000313" key="2">
    <source>
        <dbReference type="Proteomes" id="UP000547209"/>
    </source>
</evidence>
<evidence type="ECO:0000313" key="1">
    <source>
        <dbReference type="EMBL" id="MBB6672526.1"/>
    </source>
</evidence>
<dbReference type="Proteomes" id="UP000547209">
    <property type="component" value="Unassembled WGS sequence"/>
</dbReference>
<name>A0A7X0RU47_9BACL</name>
<keyword evidence="2" id="KW-1185">Reference proteome</keyword>
<proteinExistence type="predicted"/>
<gene>
    <name evidence="1" type="ORF">H7C19_17740</name>
</gene>
<dbReference type="GO" id="GO:0016799">
    <property type="term" value="F:hydrolase activity, hydrolyzing N-glycosyl compounds"/>
    <property type="evidence" value="ECO:0007669"/>
    <property type="project" value="InterPro"/>
</dbReference>
<accession>A0A7X0RU47</accession>
<organism evidence="1 2">
    <name type="scientific">Cohnella nanjingensis</name>
    <dbReference type="NCBI Taxonomy" id="1387779"/>
    <lineage>
        <taxon>Bacteria</taxon>
        <taxon>Bacillati</taxon>
        <taxon>Bacillota</taxon>
        <taxon>Bacilli</taxon>
        <taxon>Bacillales</taxon>
        <taxon>Paenibacillaceae</taxon>
        <taxon>Cohnella</taxon>
    </lineage>
</organism>
<protein>
    <recommendedName>
        <fullName evidence="3">Inosine/uridine-preferring nucleoside hydrolase domain-containing protein</fullName>
    </recommendedName>
</protein>
<dbReference type="InterPro" id="IPR036452">
    <property type="entry name" value="Ribo_hydro-like"/>
</dbReference>
<dbReference type="AlphaFoldDB" id="A0A7X0RU47"/>
<evidence type="ECO:0008006" key="3">
    <source>
        <dbReference type="Google" id="ProtNLM"/>
    </source>
</evidence>
<reference evidence="1 2" key="1">
    <citation type="submission" date="2020-08" db="EMBL/GenBank/DDBJ databases">
        <title>Cohnella phylogeny.</title>
        <authorList>
            <person name="Dunlap C."/>
        </authorList>
    </citation>
    <scope>NUCLEOTIDE SEQUENCE [LARGE SCALE GENOMIC DNA]</scope>
    <source>
        <strain evidence="1 2">DSM 28246</strain>
    </source>
</reference>
<dbReference type="SUPFAM" id="SSF53590">
    <property type="entry name" value="Nucleoside hydrolase"/>
    <property type="match status" value="1"/>
</dbReference>